<evidence type="ECO:0000256" key="1">
    <source>
        <dbReference type="SAM" id="Phobius"/>
    </source>
</evidence>
<evidence type="ECO:0000313" key="2">
    <source>
        <dbReference type="EMBL" id="BBD07282.1"/>
    </source>
</evidence>
<organism evidence="2 3">
    <name type="scientific">Desulfovibrio ferrophilus</name>
    <dbReference type="NCBI Taxonomy" id="241368"/>
    <lineage>
        <taxon>Bacteria</taxon>
        <taxon>Pseudomonadati</taxon>
        <taxon>Thermodesulfobacteriota</taxon>
        <taxon>Desulfovibrionia</taxon>
        <taxon>Desulfovibrionales</taxon>
        <taxon>Desulfovibrionaceae</taxon>
        <taxon>Desulfovibrio</taxon>
    </lineage>
</organism>
<feature type="transmembrane region" description="Helical" evidence="1">
    <location>
        <begin position="42"/>
        <end position="61"/>
    </location>
</feature>
<keyword evidence="1" id="KW-1133">Transmembrane helix</keyword>
<keyword evidence="3" id="KW-1185">Reference proteome</keyword>
<sequence>MNAPATISAKTQFAVEATSTAMDAARPYIDSVMLILSNGYSIIQDLMPLFVLLLFLMMLRWNRQFRELSRRQEQQTRVLVKLLNLHPDSDYQKFLRIAEQRADEREARRQKHPHLLS</sequence>
<proteinExistence type="predicted"/>
<dbReference type="RefSeq" id="WP_126376405.1">
    <property type="nucleotide sequence ID" value="NZ_AP017378.1"/>
</dbReference>
<accession>A0A2Z6AVK8</accession>
<reference evidence="2 3" key="1">
    <citation type="journal article" date="2018" name="Sci. Adv.">
        <title>Multi-heme cytochromes provide a pathway for survival in energy-limited environments.</title>
        <authorList>
            <person name="Deng X."/>
            <person name="Dohmae N."/>
            <person name="Nealson K.H."/>
            <person name="Hashimoto K."/>
            <person name="Okamoto A."/>
        </authorList>
    </citation>
    <scope>NUCLEOTIDE SEQUENCE [LARGE SCALE GENOMIC DNA]</scope>
    <source>
        <strain evidence="2 3">IS5</strain>
    </source>
</reference>
<keyword evidence="1" id="KW-0812">Transmembrane</keyword>
<dbReference type="AlphaFoldDB" id="A0A2Z6AVK8"/>
<keyword evidence="1" id="KW-0472">Membrane</keyword>
<dbReference type="Proteomes" id="UP000269883">
    <property type="component" value="Chromosome"/>
</dbReference>
<name>A0A2Z6AVK8_9BACT</name>
<evidence type="ECO:0000313" key="3">
    <source>
        <dbReference type="Proteomes" id="UP000269883"/>
    </source>
</evidence>
<dbReference type="EMBL" id="AP017378">
    <property type="protein sequence ID" value="BBD07282.1"/>
    <property type="molecule type" value="Genomic_DNA"/>
</dbReference>
<gene>
    <name evidence="2" type="ORF">DFE_0556</name>
</gene>
<dbReference type="KEGG" id="dfl:DFE_0556"/>
<protein>
    <submittedName>
        <fullName evidence="2">Type IV pilin biogenesis protein</fullName>
    </submittedName>
</protein>